<accession>A0A211YUC5</accession>
<sequence length="535" mass="60020">MTDTPDLDELMKRIRAEIAAKAALPAAGSPAKEAAGNNQPRQPMPPDGARRTFAVRELLRGKRNEDFIRAAYLKILGREPDAVGRSHYLKHLNHGRLDRLVVLRRLVNSEEGRERGIRIRGLRWRMAWHKAARKPPLRSIVNFGKGIRYLSRLPRIAREVRNFEAVATLTAQQVAAEARVEQQTLAGPMKASIEKLRRQIEPLAGAQTDLAGRIDAIAATVAGSRHQLDQAGATTEELRERVASLATDLSSLREVDPHLLRLQAETEELRGRINSHWRSIVDQKLRLELLLTEARKRLPEAFDTTQIETIANEQSHLLDAFYVSFEDRYRGTRDDIKNRQKIYVPYARKAAEATGGELIDIGCGRGEWLELLGENGLAASGIDLNRIMVEECHARGLKATLGDALEILRSLPERSLGAVTGFHIIEHIPFNVLVTLFDEVLRVLKPGGLVIFETPNPSNLQVAAERFYMDPTHLNPLPSDLVSFIAAARGFSGVEVLDLHPMDWAHRDYDDPMLALLQRKLFGPQDYSIIGWKES</sequence>
<feature type="domain" description="DUF4214" evidence="3">
    <location>
        <begin position="63"/>
        <end position="112"/>
    </location>
</feature>
<feature type="region of interest" description="Disordered" evidence="2">
    <location>
        <begin position="22"/>
        <end position="49"/>
    </location>
</feature>
<dbReference type="Pfam" id="PF13946">
    <property type="entry name" value="DUF4214"/>
    <property type="match status" value="1"/>
</dbReference>
<name>A0A211YUC5_9PROT</name>
<evidence type="ECO:0000256" key="1">
    <source>
        <dbReference type="ARBA" id="ARBA00022679"/>
    </source>
</evidence>
<comment type="caution">
    <text evidence="4">The sequence shown here is derived from an EMBL/GenBank/DDBJ whole genome shotgun (WGS) entry which is preliminary data.</text>
</comment>
<dbReference type="RefSeq" id="WP_088157763.1">
    <property type="nucleotide sequence ID" value="NZ_NHON01000164.1"/>
</dbReference>
<proteinExistence type="predicted"/>
<dbReference type="OrthoDB" id="7171187at2"/>
<gene>
    <name evidence="4" type="ORF">BWR60_34850</name>
</gene>
<evidence type="ECO:0000259" key="3">
    <source>
        <dbReference type="Pfam" id="PF13946"/>
    </source>
</evidence>
<dbReference type="Gene3D" id="3.40.50.150">
    <property type="entry name" value="Vaccinia Virus protein VP39"/>
    <property type="match status" value="1"/>
</dbReference>
<organism evidence="4 5">
    <name type="scientific">Inquilinus limosus</name>
    <dbReference type="NCBI Taxonomy" id="171674"/>
    <lineage>
        <taxon>Bacteria</taxon>
        <taxon>Pseudomonadati</taxon>
        <taxon>Pseudomonadota</taxon>
        <taxon>Alphaproteobacteria</taxon>
        <taxon>Rhodospirillales</taxon>
        <taxon>Rhodospirillaceae</taxon>
        <taxon>Inquilinus</taxon>
    </lineage>
</organism>
<dbReference type="CDD" id="cd02440">
    <property type="entry name" value="AdoMet_MTases"/>
    <property type="match status" value="1"/>
</dbReference>
<reference evidence="5" key="1">
    <citation type="submission" date="2017-05" db="EMBL/GenBank/DDBJ databases">
        <authorList>
            <person name="Macchi M."/>
            <person name="Festa S."/>
            <person name="Coppotelli B.M."/>
            <person name="Morelli I.S."/>
        </authorList>
    </citation>
    <scope>NUCLEOTIDE SEQUENCE [LARGE SCALE GENOMIC DNA]</scope>
    <source>
        <strain evidence="5">I</strain>
    </source>
</reference>
<dbReference type="PANTHER" id="PTHR43861">
    <property type="entry name" value="TRANS-ACONITATE 2-METHYLTRANSFERASE-RELATED"/>
    <property type="match status" value="1"/>
</dbReference>
<evidence type="ECO:0000313" key="4">
    <source>
        <dbReference type="EMBL" id="OWJ56541.1"/>
    </source>
</evidence>
<dbReference type="InterPro" id="IPR029063">
    <property type="entry name" value="SAM-dependent_MTases_sf"/>
</dbReference>
<keyword evidence="1" id="KW-0808">Transferase</keyword>
<protein>
    <recommendedName>
        <fullName evidence="3">DUF4214 domain-containing protein</fullName>
    </recommendedName>
</protein>
<dbReference type="SUPFAM" id="SSF53335">
    <property type="entry name" value="S-adenosyl-L-methionine-dependent methyltransferases"/>
    <property type="match status" value="1"/>
</dbReference>
<evidence type="ECO:0000313" key="5">
    <source>
        <dbReference type="Proteomes" id="UP000196655"/>
    </source>
</evidence>
<feature type="compositionally biased region" description="Low complexity" evidence="2">
    <location>
        <begin position="22"/>
        <end position="36"/>
    </location>
</feature>
<dbReference type="AlphaFoldDB" id="A0A211YUC5"/>
<evidence type="ECO:0000256" key="2">
    <source>
        <dbReference type="SAM" id="MobiDB-lite"/>
    </source>
</evidence>
<dbReference type="PANTHER" id="PTHR43861:SF3">
    <property type="entry name" value="PUTATIVE (AFU_ORTHOLOGUE AFUA_2G14390)-RELATED"/>
    <property type="match status" value="1"/>
</dbReference>
<dbReference type="GO" id="GO:0016740">
    <property type="term" value="F:transferase activity"/>
    <property type="evidence" value="ECO:0007669"/>
    <property type="project" value="UniProtKB-KW"/>
</dbReference>
<dbReference type="Proteomes" id="UP000196655">
    <property type="component" value="Unassembled WGS sequence"/>
</dbReference>
<keyword evidence="5" id="KW-1185">Reference proteome</keyword>
<dbReference type="InterPro" id="IPR025282">
    <property type="entry name" value="DUF4214"/>
</dbReference>
<dbReference type="EMBL" id="NHON01000164">
    <property type="protein sequence ID" value="OWJ56541.1"/>
    <property type="molecule type" value="Genomic_DNA"/>
</dbReference>
<dbReference type="Pfam" id="PF13489">
    <property type="entry name" value="Methyltransf_23"/>
    <property type="match status" value="1"/>
</dbReference>